<dbReference type="InterPro" id="IPR006162">
    <property type="entry name" value="Ppantetheine_attach_site"/>
</dbReference>
<feature type="region of interest" description="Disordered" evidence="6">
    <location>
        <begin position="2405"/>
        <end position="2424"/>
    </location>
</feature>
<dbReference type="Pfam" id="PF13193">
    <property type="entry name" value="AMP-binding_C"/>
    <property type="match status" value="1"/>
</dbReference>
<dbReference type="CDD" id="cd05930">
    <property type="entry name" value="A_NRPS"/>
    <property type="match status" value="1"/>
</dbReference>
<dbReference type="InterPro" id="IPR000873">
    <property type="entry name" value="AMP-dep_synth/lig_dom"/>
</dbReference>
<keyword evidence="5" id="KW-0045">Antibiotic biosynthesis</keyword>
<evidence type="ECO:0000256" key="1">
    <source>
        <dbReference type="ARBA" id="ARBA00001957"/>
    </source>
</evidence>
<dbReference type="SUPFAM" id="SSF47336">
    <property type="entry name" value="ACP-like"/>
    <property type="match status" value="1"/>
</dbReference>
<keyword evidence="3" id="KW-0597">Phosphoprotein</keyword>
<dbReference type="GO" id="GO:0031177">
    <property type="term" value="F:phosphopantetheine binding"/>
    <property type="evidence" value="ECO:0007669"/>
    <property type="project" value="InterPro"/>
</dbReference>
<keyword evidence="9" id="KW-1185">Reference proteome</keyword>
<dbReference type="InterPro" id="IPR001242">
    <property type="entry name" value="Condensation_dom"/>
</dbReference>
<dbReference type="Gene3D" id="2.30.38.10">
    <property type="entry name" value="Luciferase, Domain 3"/>
    <property type="match status" value="1"/>
</dbReference>
<evidence type="ECO:0000313" key="9">
    <source>
        <dbReference type="Proteomes" id="UP000190037"/>
    </source>
</evidence>
<dbReference type="GO" id="GO:0003824">
    <property type="term" value="F:catalytic activity"/>
    <property type="evidence" value="ECO:0007669"/>
    <property type="project" value="InterPro"/>
</dbReference>
<evidence type="ECO:0000313" key="8">
    <source>
        <dbReference type="EMBL" id="OPC77158.1"/>
    </source>
</evidence>
<accession>A0A1T3NK93</accession>
<dbReference type="PANTHER" id="PTHR45527:SF1">
    <property type="entry name" value="FATTY ACID SYNTHASE"/>
    <property type="match status" value="1"/>
</dbReference>
<dbReference type="Gene3D" id="3.30.559.30">
    <property type="entry name" value="Nonribosomal peptide synthetase, condensation domain"/>
    <property type="match status" value="3"/>
</dbReference>
<dbReference type="FunFam" id="3.40.50.980:FF:000001">
    <property type="entry name" value="Non-ribosomal peptide synthetase"/>
    <property type="match status" value="2"/>
</dbReference>
<evidence type="ECO:0000256" key="5">
    <source>
        <dbReference type="ARBA" id="ARBA00023194"/>
    </source>
</evidence>
<dbReference type="CDD" id="cd19543">
    <property type="entry name" value="DCL_NRPS"/>
    <property type="match status" value="1"/>
</dbReference>
<evidence type="ECO:0000259" key="7">
    <source>
        <dbReference type="PROSITE" id="PS50075"/>
    </source>
</evidence>
<dbReference type="InterPro" id="IPR025110">
    <property type="entry name" value="AMP-bd_C"/>
</dbReference>
<dbReference type="Gene3D" id="3.30.300.30">
    <property type="match status" value="1"/>
</dbReference>
<dbReference type="PROSITE" id="PS00012">
    <property type="entry name" value="PHOSPHOPANTETHEINE"/>
    <property type="match status" value="1"/>
</dbReference>
<dbReference type="GO" id="GO:0017000">
    <property type="term" value="P:antibiotic biosynthetic process"/>
    <property type="evidence" value="ECO:0007669"/>
    <property type="project" value="UniProtKB-KW"/>
</dbReference>
<organism evidence="8 9">
    <name type="scientific">Embleya scabrispora</name>
    <dbReference type="NCBI Taxonomy" id="159449"/>
    <lineage>
        <taxon>Bacteria</taxon>
        <taxon>Bacillati</taxon>
        <taxon>Actinomycetota</taxon>
        <taxon>Actinomycetes</taxon>
        <taxon>Kitasatosporales</taxon>
        <taxon>Streptomycetaceae</taxon>
        <taxon>Embleya</taxon>
    </lineage>
</organism>
<feature type="domain" description="Carrier" evidence="7">
    <location>
        <begin position="1150"/>
        <end position="1224"/>
    </location>
</feature>
<sequence>MWGAWIPSRRVSSKNVPEYAVGCGAASTTMVFQLNQMSGLGNTLRPVMPFNSTSFSMEWDLWRDRGGHQGRRSMHLDRIRYSHPGNQWFGTHRQFRRGTSCGRIASAFPDRSRRQDKRFHGESRTCDARRVASNSLSRIMFPGAIGRSVEPSSGTGDSEFGESSRRVFTREPNPVRSIGVSQAQESLWLAQKITPDVPNIPACRWIVAGDVDLDLLRAALRVVFHEYSAARVNFRRFGDELRQVLREGDTDTWTPSFHDASAAADPESAAHAWAEAIEREPFDLEHDLLFRAGIARVSKSRHLVFLAAHHTVADGYTLTRLLPLRIAECYRALKHDTPIPERSHGGPELIRLEDLRYRNSPQFAKDAEFWRTRLDEAPEPLRLPGQRSAGRPTVLHHTLAVPTRDTDAWFDAAASIGARMPAFLTAAAAVFFRHVGGRQDFTFSMMALGRTKAARDFYGSQSTTLPFRVHAPLATRFPDFAHTISGELWQIGRHSAHQVSDIRSGAGRADVGSVASPFGVTLSILPFVTPEVDYAGATAYGQSGFSWGAFDDLHLAIYYDGHARSGLHIRVDANSTLYSADDVRRFADTLVACISGTARNPHAAIGSLDLLGPGAREQVPGIADDTAVELPDVTVPRLWARTAADPDAVAVVFGDRRVTYAELAVRSHRLARELTGRGIGPETLVGLALPRSVELVVGMLAVLESGAAYLPIDPGYPGARLDLILADARPALVLTDADTARALPRTGTPHLLFEDVDFTSAAPGPEPAPVRPANAAYVMYTSGSTGTPKGVTLTHRDIVNGVLRLKDAIGIDAGTRMLAGTSIGFDVSVFEVITTLAAGGTVEVVPDVPTIAERGGWKGGVISTVPSVMAALLDRCGDGLQADAVVLAGEALPAALVRRVREAIPGVRVVNAYGQTESFYATTHTVGEERPEAVTVPIGVPLGNMRAYVLGPGLAPVPPGFPGELYVAGNVARGYRDRPGSTAERFVPDPYGPPGGRMYRTGDLARRNADGRLEYLGRTDAQVKIRGIRVEPGEVEAALTAHPGVAQAVVVVGANRSGERQLVGYAVPVGAGADAGSSGLGGGAGLGELDVDLVGTVSPRELRRFVAARLPEFMVPSEFVLIDRVPLTPNGKLDHKALPEPEFTVGAYRAPGNPVEEVLAAVYADVLGLERVGVEDDFFAVGGDSIRSIQVVSRAKAQGIEITPRQIFECRTVAELAEAAGDVRHTPVLAELTGGGVGFAPLLPAAHHVLQAGGGDDRFAMTTTVDLPVGIDEAGLVATLAAVVDRHDVLRSTLVNGEEATGLDMAPPGAVDVAGLIRRVPVDGAWGEGWFDRARGELDDAVDGLAPAAGVMIRFVWFDAGPTIAGRLSIVLHHLVVDDVSRRILLPDLAAAWRQVRDGRTPRLAEIATSVRRWAHALAEEATSPRRTGELALWRRVVTGPDPDLGPRPFDPALDVTSTVRYVHLDLPAPLTRTLLTTLPTAFRGGVDVGLLTALALALARWRKRRGIAETSLLVRVEGHGREEAIVPGADLSRTVGRLTSVFPVRLDVGGVDLDEALAGGAAAGAAVKAVKEQLAGIPDNGIGYGLLRHLNPETGEVLRPHPTGQIAFTYVGRPAAVGDTSDDLDGLGFTPSAGTTGLVPGPAPDLPAPASLHITAYVDEFPEGPRLEARIGYPENLLSHRDVQNVTDLWRTALEALADHGSRPDAGGPTPSDTALVDIDQAELDGWQARYGGLLDVWPLTPMQSGLLFHTMLTGSASVDAYHMQLIFHLSGEVEPERMRAAGQALLDRHPNLGAAYPANRSGEWRQVVPRKVELPWCHLDLSTLEAPHRDEELKRFLAADHAAYFDPAVPPLLRLSLVKVAADRWELVLTAHHILFDGWSVPLLMKELPLLYAAAGDGTALPPVRGYRDFLSWLARRDRRAAADAWAGELAGIEEPTLLVPDAPADGHSAGIGLIEVPVPPRAARDLARTAAALGVTAGTLLQGSWAVLLAGLTGRQDVVFGSTVSGRPPELPEIDSMVGLFINTLPVRVDCAPGRTLRDILTDLHRRQGSLLDHQHHGLLDIQQDLGLSTLFDTLVVLESFPVDSAAISEATSAAGMRITGLSPLSGVHYPMAVVALAEPHLKVAIQYQNHLFDRERAADIVTAYARILRRLTEDLDTPVGAIDVLADAVRDRLLTEWNDTATALPETTLDELFAERAAETPDAVAVVDGERQLTYAELETRANRLAQVVAARGVGPDTPVGLALPRSADLIVATLAILKAGGAYVPLDPDYPAERLTFMLRDAAPALVLTDTRIAAKLPCDNRPLLVVDEPAVEQEIARSTDRVPRWRHHPDQLAYVMYTSGSTGTPKGVAATHRAVASLALDRRFANGAHERILMHCAQAFDASTYELWTPLLRGGTLVLAPPGPWTPPRSPLSSPLGG</sequence>
<dbReference type="InterPro" id="IPR045851">
    <property type="entry name" value="AMP-bd_C_sf"/>
</dbReference>
<dbReference type="SMART" id="SM00823">
    <property type="entry name" value="PKS_PP"/>
    <property type="match status" value="1"/>
</dbReference>
<dbReference type="InterPro" id="IPR020845">
    <property type="entry name" value="AMP-binding_CS"/>
</dbReference>
<dbReference type="SUPFAM" id="SSF52777">
    <property type="entry name" value="CoA-dependent acyltransferases"/>
    <property type="match status" value="6"/>
</dbReference>
<name>A0A1T3NK93_9ACTN</name>
<dbReference type="NCBIfam" id="TIGR01733">
    <property type="entry name" value="AA-adenyl-dom"/>
    <property type="match status" value="1"/>
</dbReference>
<dbReference type="GO" id="GO:0043041">
    <property type="term" value="P:amino acid activation for nonribosomal peptide biosynthetic process"/>
    <property type="evidence" value="ECO:0007669"/>
    <property type="project" value="TreeGrafter"/>
</dbReference>
<dbReference type="Pfam" id="PF00550">
    <property type="entry name" value="PP-binding"/>
    <property type="match status" value="1"/>
</dbReference>
<dbReference type="InterPro" id="IPR010060">
    <property type="entry name" value="NRPS_synth"/>
</dbReference>
<dbReference type="NCBIfam" id="TIGR01720">
    <property type="entry name" value="NRPS-para261"/>
    <property type="match status" value="1"/>
</dbReference>
<evidence type="ECO:0000256" key="4">
    <source>
        <dbReference type="ARBA" id="ARBA00022737"/>
    </source>
</evidence>
<dbReference type="InterPro" id="IPR009081">
    <property type="entry name" value="PP-bd_ACP"/>
</dbReference>
<dbReference type="EMBL" id="MWQN01000004">
    <property type="protein sequence ID" value="OPC77158.1"/>
    <property type="molecule type" value="Genomic_DNA"/>
</dbReference>
<dbReference type="InterPro" id="IPR020806">
    <property type="entry name" value="PKS_PP-bd"/>
</dbReference>
<gene>
    <name evidence="8" type="ORF">B4N89_42115</name>
</gene>
<dbReference type="FunFam" id="1.10.1200.10:FF:000005">
    <property type="entry name" value="Nonribosomal peptide synthetase 1"/>
    <property type="match status" value="1"/>
</dbReference>
<dbReference type="Gene3D" id="3.30.559.10">
    <property type="entry name" value="Chloramphenicol acetyltransferase-like domain"/>
    <property type="match status" value="3"/>
</dbReference>
<dbReference type="InterPro" id="IPR010071">
    <property type="entry name" value="AA_adenyl_dom"/>
</dbReference>
<comment type="caution">
    <text evidence="8">The sequence shown here is derived from an EMBL/GenBank/DDBJ whole genome shotgun (WGS) entry which is preliminary data.</text>
</comment>
<evidence type="ECO:0000256" key="2">
    <source>
        <dbReference type="ARBA" id="ARBA00022450"/>
    </source>
</evidence>
<dbReference type="PANTHER" id="PTHR45527">
    <property type="entry name" value="NONRIBOSOMAL PEPTIDE SYNTHETASE"/>
    <property type="match status" value="1"/>
</dbReference>
<dbReference type="STRING" id="159449.B4N89_42115"/>
<dbReference type="InterPro" id="IPR036736">
    <property type="entry name" value="ACP-like_sf"/>
</dbReference>
<feature type="region of interest" description="Disordered" evidence="6">
    <location>
        <begin position="145"/>
        <end position="168"/>
    </location>
</feature>
<dbReference type="PROSITE" id="PS00455">
    <property type="entry name" value="AMP_BINDING"/>
    <property type="match status" value="2"/>
</dbReference>
<feature type="compositionally biased region" description="Pro residues" evidence="6">
    <location>
        <begin position="2407"/>
        <end position="2416"/>
    </location>
</feature>
<dbReference type="SUPFAM" id="SSF56801">
    <property type="entry name" value="Acetyl-CoA synthetase-like"/>
    <property type="match status" value="2"/>
</dbReference>
<dbReference type="Gene3D" id="1.10.1200.10">
    <property type="entry name" value="ACP-like"/>
    <property type="match status" value="1"/>
</dbReference>
<dbReference type="GO" id="GO:0008610">
    <property type="term" value="P:lipid biosynthetic process"/>
    <property type="evidence" value="ECO:0007669"/>
    <property type="project" value="UniProtKB-ARBA"/>
</dbReference>
<dbReference type="Pfam" id="PF00501">
    <property type="entry name" value="AMP-binding"/>
    <property type="match status" value="2"/>
</dbReference>
<dbReference type="Gene3D" id="3.40.50.980">
    <property type="match status" value="4"/>
</dbReference>
<comment type="cofactor">
    <cofactor evidence="1">
        <name>pantetheine 4'-phosphate</name>
        <dbReference type="ChEBI" id="CHEBI:47942"/>
    </cofactor>
</comment>
<evidence type="ECO:0000256" key="3">
    <source>
        <dbReference type="ARBA" id="ARBA00022553"/>
    </source>
</evidence>
<dbReference type="InterPro" id="IPR023213">
    <property type="entry name" value="CAT-like_dom_sf"/>
</dbReference>
<proteinExistence type="predicted"/>
<dbReference type="GO" id="GO:0005737">
    <property type="term" value="C:cytoplasm"/>
    <property type="evidence" value="ECO:0007669"/>
    <property type="project" value="TreeGrafter"/>
</dbReference>
<protein>
    <recommendedName>
        <fullName evidence="7">Carrier domain-containing protein</fullName>
    </recommendedName>
</protein>
<keyword evidence="4" id="KW-0677">Repeat</keyword>
<dbReference type="PROSITE" id="PS50075">
    <property type="entry name" value="CARRIER"/>
    <property type="match status" value="1"/>
</dbReference>
<reference evidence="8 9" key="1">
    <citation type="submission" date="2017-03" db="EMBL/GenBank/DDBJ databases">
        <title>Draft genome sequence of Streptomyces scabrisporus NF3, endophyte isolated from Amphipterygium adstringens.</title>
        <authorList>
            <person name="Vazquez M."/>
            <person name="Ceapa C.D."/>
            <person name="Rodriguez Luna D."/>
            <person name="Sanchez Esquivel S."/>
        </authorList>
    </citation>
    <scope>NUCLEOTIDE SEQUENCE [LARGE SCALE GENOMIC DNA]</scope>
    <source>
        <strain evidence="8 9">NF3</strain>
    </source>
</reference>
<keyword evidence="2" id="KW-0596">Phosphopantetheine</keyword>
<dbReference type="GO" id="GO:0044550">
    <property type="term" value="P:secondary metabolite biosynthetic process"/>
    <property type="evidence" value="ECO:0007669"/>
    <property type="project" value="TreeGrafter"/>
</dbReference>
<dbReference type="Proteomes" id="UP000190037">
    <property type="component" value="Unassembled WGS sequence"/>
</dbReference>
<evidence type="ECO:0000256" key="6">
    <source>
        <dbReference type="SAM" id="MobiDB-lite"/>
    </source>
</evidence>
<dbReference type="Pfam" id="PF00668">
    <property type="entry name" value="Condensation"/>
    <property type="match status" value="3"/>
</dbReference>